<name>A0A6C0EPY4_9ZZZZ</name>
<dbReference type="AlphaFoldDB" id="A0A6C0EPY4"/>
<proteinExistence type="predicted"/>
<accession>A0A6C0EPY4</accession>
<evidence type="ECO:0000313" key="1">
    <source>
        <dbReference type="EMBL" id="QHT31077.1"/>
    </source>
</evidence>
<reference evidence="1" key="1">
    <citation type="journal article" date="2020" name="Nature">
        <title>Giant virus diversity and host interactions through global metagenomics.</title>
        <authorList>
            <person name="Schulz F."/>
            <person name="Roux S."/>
            <person name="Paez-Espino D."/>
            <person name="Jungbluth S."/>
            <person name="Walsh D.A."/>
            <person name="Denef V.J."/>
            <person name="McMahon K.D."/>
            <person name="Konstantinidis K.T."/>
            <person name="Eloe-Fadrosh E.A."/>
            <person name="Kyrpides N.C."/>
            <person name="Woyke T."/>
        </authorList>
    </citation>
    <scope>NUCLEOTIDE SEQUENCE</scope>
    <source>
        <strain evidence="1">GVMAG-M-3300009155-2</strain>
    </source>
</reference>
<organism evidence="1">
    <name type="scientific">viral metagenome</name>
    <dbReference type="NCBI Taxonomy" id="1070528"/>
    <lineage>
        <taxon>unclassified sequences</taxon>
        <taxon>metagenomes</taxon>
        <taxon>organismal metagenomes</taxon>
    </lineage>
</organism>
<protein>
    <submittedName>
        <fullName evidence="1">Uncharacterized protein</fullName>
    </submittedName>
</protein>
<sequence>MSFEYSKYENYNNLLSELENYILNNENIHKSIQIKMQPQNISKKEKSTINKEKTKLDNIFIPKEQESLFWCLYIMKNGYNNYEMINYRNLIFEKKVKIEYIERIRKEKQLIKSYKFASVINVENNLLNEQKLSINSFLTLCIIENLNVLFIKNKCYFELIMNDTDDLHIIYLLDKDKGNYGYELSTITKSDIKKSQLYKLDNIDKPVKSISSYKVQELVDICNKLGIEITNNDTNKSKSKKDLYESIIQYF</sequence>
<dbReference type="EMBL" id="MN738915">
    <property type="protein sequence ID" value="QHT31077.1"/>
    <property type="molecule type" value="Genomic_DNA"/>
</dbReference>